<feature type="domain" description="TSCPD" evidence="7">
    <location>
        <begin position="356"/>
        <end position="462"/>
    </location>
</feature>
<dbReference type="GO" id="GO:0000166">
    <property type="term" value="F:nucleotide binding"/>
    <property type="evidence" value="ECO:0007669"/>
    <property type="project" value="UniProtKB-KW"/>
</dbReference>
<organism evidence="8 9">
    <name type="scientific">Gluconobacter potus</name>
    <dbReference type="NCBI Taxonomy" id="2724927"/>
    <lineage>
        <taxon>Bacteria</taxon>
        <taxon>Pseudomonadati</taxon>
        <taxon>Pseudomonadota</taxon>
        <taxon>Alphaproteobacteria</taxon>
        <taxon>Acetobacterales</taxon>
        <taxon>Acetobacteraceae</taxon>
        <taxon>Gluconobacter</taxon>
    </lineage>
</organism>
<evidence type="ECO:0000256" key="5">
    <source>
        <dbReference type="ARBA" id="ARBA00047754"/>
    </source>
</evidence>
<evidence type="ECO:0000256" key="3">
    <source>
        <dbReference type="ARBA" id="ARBA00022634"/>
    </source>
</evidence>
<comment type="similarity">
    <text evidence="1">Belongs to the ribonucleoside diphosphate reductase class-2 family.</text>
</comment>
<proteinExistence type="inferred from homology"/>
<evidence type="ECO:0000256" key="6">
    <source>
        <dbReference type="SAM" id="MobiDB-lite"/>
    </source>
</evidence>
<keyword evidence="3" id="KW-0237">DNA synthesis</keyword>
<evidence type="ECO:0000259" key="7">
    <source>
        <dbReference type="Pfam" id="PF12637"/>
    </source>
</evidence>
<dbReference type="GO" id="GO:0071897">
    <property type="term" value="P:DNA biosynthetic process"/>
    <property type="evidence" value="ECO:0007669"/>
    <property type="project" value="UniProtKB-KW"/>
</dbReference>
<protein>
    <recommendedName>
        <fullName evidence="2">ribonucleoside-diphosphate reductase</fullName>
        <ecNumber evidence="2">1.17.4.1</ecNumber>
    </recommendedName>
</protein>
<accession>A0A149QXN8</accession>
<dbReference type="RefSeq" id="WP_062494542.1">
    <property type="nucleotide sequence ID" value="NZ_LHZB01000103.1"/>
</dbReference>
<evidence type="ECO:0000313" key="9">
    <source>
        <dbReference type="Proteomes" id="UP000075573"/>
    </source>
</evidence>
<dbReference type="GO" id="GO:0004748">
    <property type="term" value="F:ribonucleoside-diphosphate reductase activity, thioredoxin disulfide as acceptor"/>
    <property type="evidence" value="ECO:0007669"/>
    <property type="project" value="UniProtKB-EC"/>
</dbReference>
<sequence length="507" mass="54130">MTARLHWTGVRMRTLQVMTDPDDSALRSVTLPAAWDDEAAQALAQITLNGGPVRLAAEAARWVDTIDACPPLPGTPANTPSPGRSLSYLLLMQQMAPNTALWQCQPDQTPGFTIRLSSFVQDTGFAAEHFVACLRLACDALRRLHAATRIERTGELPLFDLPAQPEDEAAGLILLTDLDACLAALGLDYDSDDARNAACAMAALATTVARAGTKLSPPPIPESPLPGLRTIASSVCATEEGRHFCPIETGFSSPAPTEGLLDVETCGLAPAFSPLREDGHLRASTLARLACRGLTPESALALALAGETPLPPIRPQAQTAMHAALKNVVDFLPAVPEPDLADLQARLARGVRRPLPMRQTGFTQRAAVGGHSLFLRTSEFEDGTLGEISLTPPRESPMARGLMDCLGHAVSIGLQYGAPLEAFVERFAYTRFGPAGTVEGDPSTAYATSMLDYAFRTLSEAYLGEHMPDAPRVEPSSEDPAPMLPFGRGSGESPEWKDRGRRLKLVS</sequence>
<gene>
    <name evidence="8" type="ORF">AD929_03970</name>
</gene>
<comment type="caution">
    <text evidence="8">The sequence shown here is derived from an EMBL/GenBank/DDBJ whole genome shotgun (WGS) entry which is preliminary data.</text>
</comment>
<keyword evidence="4" id="KW-0547">Nucleotide-binding</keyword>
<comment type="catalytic activity">
    <reaction evidence="5">
        <text>a 2'-deoxyribonucleoside 5'-diphosphate + [thioredoxin]-disulfide + H2O = a ribonucleoside 5'-diphosphate + [thioredoxin]-dithiol</text>
        <dbReference type="Rhea" id="RHEA:23252"/>
        <dbReference type="Rhea" id="RHEA-COMP:10698"/>
        <dbReference type="Rhea" id="RHEA-COMP:10700"/>
        <dbReference type="ChEBI" id="CHEBI:15377"/>
        <dbReference type="ChEBI" id="CHEBI:29950"/>
        <dbReference type="ChEBI" id="CHEBI:50058"/>
        <dbReference type="ChEBI" id="CHEBI:57930"/>
        <dbReference type="ChEBI" id="CHEBI:73316"/>
        <dbReference type="EC" id="1.17.4.1"/>
    </reaction>
</comment>
<evidence type="ECO:0000313" key="8">
    <source>
        <dbReference type="EMBL" id="KXV02072.1"/>
    </source>
</evidence>
<dbReference type="EMBL" id="LHZB01000103">
    <property type="protein sequence ID" value="KXV02072.1"/>
    <property type="molecule type" value="Genomic_DNA"/>
</dbReference>
<dbReference type="AlphaFoldDB" id="A0A149QXN8"/>
<dbReference type="Proteomes" id="UP000075573">
    <property type="component" value="Unassembled WGS sequence"/>
</dbReference>
<evidence type="ECO:0000256" key="1">
    <source>
        <dbReference type="ARBA" id="ARBA00007405"/>
    </source>
</evidence>
<reference evidence="8 9" key="1">
    <citation type="submission" date="2015-06" db="EMBL/GenBank/DDBJ databases">
        <title>Improved classification and identification of acetic acid bacteria using matrix-assisted laser desorption/ionization time-of-flight mass spectrometry; Gluconobacter nephelii and Gluconobacter uchimurae are later heterotypic synonyms of Gluconobacter japonicus and Gluconobacter oxydans, respectively.</title>
        <authorList>
            <person name="Li L."/>
            <person name="Cleenwerck I."/>
            <person name="De Vuyst L."/>
            <person name="Vandamme P."/>
        </authorList>
    </citation>
    <scope>NUCLEOTIDE SEQUENCE [LARGE SCALE GENOMIC DNA]</scope>
    <source>
        <strain evidence="8 9">LMG 1764</strain>
    </source>
</reference>
<dbReference type="Pfam" id="PF12637">
    <property type="entry name" value="TSCPD"/>
    <property type="match status" value="1"/>
</dbReference>
<evidence type="ECO:0000256" key="4">
    <source>
        <dbReference type="ARBA" id="ARBA00022741"/>
    </source>
</evidence>
<name>A0A149QXN8_9PROT</name>
<dbReference type="PATRIC" id="fig|442.7.peg.2030"/>
<dbReference type="EC" id="1.17.4.1" evidence="2"/>
<feature type="region of interest" description="Disordered" evidence="6">
    <location>
        <begin position="467"/>
        <end position="507"/>
    </location>
</feature>
<dbReference type="InterPro" id="IPR024434">
    <property type="entry name" value="TSCPD_dom"/>
</dbReference>
<evidence type="ECO:0000256" key="2">
    <source>
        <dbReference type="ARBA" id="ARBA00012274"/>
    </source>
</evidence>